<name>A0A6L3W153_9ACTN</name>
<reference evidence="3 4" key="1">
    <citation type="submission" date="2019-09" db="EMBL/GenBank/DDBJ databases">
        <title>Actinomadura physcomitrii sp. nov., a novel actinomycete isolated from moss [Physcomitrium sphaericum (Ludw) Fuernr].</title>
        <authorList>
            <person name="Liu C."/>
            <person name="Zhuang X."/>
        </authorList>
    </citation>
    <scope>NUCLEOTIDE SEQUENCE [LARGE SCALE GENOMIC DNA]</scope>
    <source>
        <strain evidence="3 4">CYP1-1B</strain>
    </source>
</reference>
<dbReference type="EMBL" id="WBMR01000026">
    <property type="protein sequence ID" value="KAB2383439.1"/>
    <property type="molecule type" value="Genomic_DNA"/>
</dbReference>
<dbReference type="AlphaFoldDB" id="A0A6L3W153"/>
<sequence length="153" mass="16662">MATWRQFEEEAAELAATVRERFEAAKTHVLATVRKDGSPRVSGSEVDFLGPDLSFGSMLGAVKARDLRRDGRCAIHAHPADPENGGDAKVAGIAVEITDPEEKKALATGEEPPGDFHSFRLDLREAVLTSVENDQLVIQVWRPGAGVRTTRRT</sequence>
<comment type="caution">
    <text evidence="3">The sequence shown here is derived from an EMBL/GenBank/DDBJ whole genome shotgun (WGS) entry which is preliminary data.</text>
</comment>
<organism evidence="3 4">
    <name type="scientific">Actinomadura montaniterrae</name>
    <dbReference type="NCBI Taxonomy" id="1803903"/>
    <lineage>
        <taxon>Bacteria</taxon>
        <taxon>Bacillati</taxon>
        <taxon>Actinomycetota</taxon>
        <taxon>Actinomycetes</taxon>
        <taxon>Streptosporangiales</taxon>
        <taxon>Thermomonosporaceae</taxon>
        <taxon>Actinomadura</taxon>
    </lineage>
</organism>
<keyword evidence="1" id="KW-0560">Oxidoreductase</keyword>
<dbReference type="GO" id="GO:0016627">
    <property type="term" value="F:oxidoreductase activity, acting on the CH-CH group of donors"/>
    <property type="evidence" value="ECO:0007669"/>
    <property type="project" value="TreeGrafter"/>
</dbReference>
<evidence type="ECO:0000256" key="1">
    <source>
        <dbReference type="ARBA" id="ARBA00023002"/>
    </source>
</evidence>
<keyword evidence="4" id="KW-1185">Reference proteome</keyword>
<evidence type="ECO:0000259" key="2">
    <source>
        <dbReference type="Pfam" id="PF01243"/>
    </source>
</evidence>
<dbReference type="Gene3D" id="2.30.110.10">
    <property type="entry name" value="Electron Transport, Fmn-binding Protein, Chain A"/>
    <property type="match status" value="1"/>
</dbReference>
<dbReference type="GO" id="GO:0005829">
    <property type="term" value="C:cytosol"/>
    <property type="evidence" value="ECO:0007669"/>
    <property type="project" value="TreeGrafter"/>
</dbReference>
<dbReference type="Pfam" id="PF01243">
    <property type="entry name" value="PNPOx_N"/>
    <property type="match status" value="1"/>
</dbReference>
<dbReference type="PANTHER" id="PTHR35176:SF6">
    <property type="entry name" value="HEME OXYGENASE HI_0854-RELATED"/>
    <property type="match status" value="1"/>
</dbReference>
<dbReference type="RefSeq" id="WP_151540168.1">
    <property type="nucleotide sequence ID" value="NZ_WBMR01000026.1"/>
</dbReference>
<feature type="domain" description="Pyridoxamine 5'-phosphate oxidase N-terminal" evidence="2">
    <location>
        <begin position="16"/>
        <end position="125"/>
    </location>
</feature>
<dbReference type="GO" id="GO:0070967">
    <property type="term" value="F:coenzyme F420 binding"/>
    <property type="evidence" value="ECO:0007669"/>
    <property type="project" value="TreeGrafter"/>
</dbReference>
<dbReference type="InterPro" id="IPR052019">
    <property type="entry name" value="F420H2_bilvrd_red/Heme_oxyg"/>
</dbReference>
<dbReference type="PANTHER" id="PTHR35176">
    <property type="entry name" value="HEME OXYGENASE HI_0854-RELATED"/>
    <property type="match status" value="1"/>
</dbReference>
<evidence type="ECO:0000313" key="3">
    <source>
        <dbReference type="EMBL" id="KAB2383439.1"/>
    </source>
</evidence>
<evidence type="ECO:0000313" key="4">
    <source>
        <dbReference type="Proteomes" id="UP000483004"/>
    </source>
</evidence>
<dbReference type="InterPro" id="IPR012349">
    <property type="entry name" value="Split_barrel_FMN-bd"/>
</dbReference>
<proteinExistence type="predicted"/>
<protein>
    <submittedName>
        <fullName evidence="3">Pyridoxamine 5'-phosphate oxidase family protein</fullName>
    </submittedName>
</protein>
<gene>
    <name evidence="3" type="ORF">F9B16_12340</name>
</gene>
<dbReference type="Proteomes" id="UP000483004">
    <property type="component" value="Unassembled WGS sequence"/>
</dbReference>
<dbReference type="InterPro" id="IPR011576">
    <property type="entry name" value="Pyridox_Oxase_N"/>
</dbReference>
<accession>A0A6L3W153</accession>
<dbReference type="SUPFAM" id="SSF50475">
    <property type="entry name" value="FMN-binding split barrel"/>
    <property type="match status" value="1"/>
</dbReference>
<dbReference type="OrthoDB" id="5115613at2"/>